<name>A0AB73MN38_9LEPT</name>
<proteinExistence type="predicted"/>
<organism evidence="1 2">
    <name type="scientific">Leptospira santarosai</name>
    <dbReference type="NCBI Taxonomy" id="28183"/>
    <lineage>
        <taxon>Bacteria</taxon>
        <taxon>Pseudomonadati</taxon>
        <taxon>Spirochaetota</taxon>
        <taxon>Spirochaetia</taxon>
        <taxon>Leptospirales</taxon>
        <taxon>Leptospiraceae</taxon>
        <taxon>Leptospira</taxon>
    </lineage>
</organism>
<evidence type="ECO:0000313" key="1">
    <source>
        <dbReference type="EMBL" id="ONF93585.1"/>
    </source>
</evidence>
<evidence type="ECO:0000313" key="2">
    <source>
        <dbReference type="Proteomes" id="UP000189337"/>
    </source>
</evidence>
<comment type="caution">
    <text evidence="1">The sequence shown here is derived from an EMBL/GenBank/DDBJ whole genome shotgun (WGS) entry which is preliminary data.</text>
</comment>
<gene>
    <name evidence="1" type="ORF">BWD14_05800</name>
</gene>
<dbReference type="AlphaFoldDB" id="A0AB73MN38"/>
<dbReference type="Proteomes" id="UP000189337">
    <property type="component" value="Unassembled WGS sequence"/>
</dbReference>
<protein>
    <submittedName>
        <fullName evidence="1">Uncharacterized protein</fullName>
    </submittedName>
</protein>
<dbReference type="EMBL" id="MTSU01000004">
    <property type="protein sequence ID" value="ONF93585.1"/>
    <property type="molecule type" value="Genomic_DNA"/>
</dbReference>
<reference evidence="1 2" key="1">
    <citation type="submission" date="2017-01" db="EMBL/GenBank/DDBJ databases">
        <title>Comparative genomic analysis of Brazilian Leptospira santarosai.</title>
        <authorList>
            <person name="Moreno L.Z."/>
            <person name="Miraglia F."/>
            <person name="Kremer F.S."/>
            <person name="Eslabao M.R."/>
            <person name="Lilenbaum W."/>
            <person name="Dellagostin O.A."/>
            <person name="Moreno A.M."/>
        </authorList>
    </citation>
    <scope>NUCLEOTIDE SEQUENCE [LARGE SCALE GENOMIC DNA]</scope>
    <source>
        <strain evidence="1 2">M52/8-19</strain>
    </source>
</reference>
<sequence>MDRSFFQLRWKPLAAAFVEFNRSSLLRKEPSITLRDLRPYLALYGSLDKFDRKEELCQARFTRTAACRNFEKSPKDYL</sequence>
<accession>A0AB73MN38</accession>